<dbReference type="Gene3D" id="3.10.105.10">
    <property type="entry name" value="Dipeptide-binding Protein, Domain 3"/>
    <property type="match status" value="1"/>
</dbReference>
<dbReference type="Pfam" id="PF00496">
    <property type="entry name" value="SBP_bac_5"/>
    <property type="match status" value="1"/>
</dbReference>
<dbReference type="SUPFAM" id="SSF53850">
    <property type="entry name" value="Periplasmic binding protein-like II"/>
    <property type="match status" value="1"/>
</dbReference>
<dbReference type="GO" id="GO:1904680">
    <property type="term" value="F:peptide transmembrane transporter activity"/>
    <property type="evidence" value="ECO:0007669"/>
    <property type="project" value="TreeGrafter"/>
</dbReference>
<evidence type="ECO:0000256" key="1">
    <source>
        <dbReference type="ARBA" id="ARBA00022729"/>
    </source>
</evidence>
<dbReference type="AlphaFoldDB" id="A0A938YDB1"/>
<dbReference type="InterPro" id="IPR030678">
    <property type="entry name" value="Peptide/Ni-bd"/>
</dbReference>
<dbReference type="GO" id="GO:0015833">
    <property type="term" value="P:peptide transport"/>
    <property type="evidence" value="ECO:0007669"/>
    <property type="project" value="TreeGrafter"/>
</dbReference>
<feature type="domain" description="Solute-binding protein family 5" evidence="2">
    <location>
        <begin position="20"/>
        <end position="383"/>
    </location>
</feature>
<protein>
    <recommendedName>
        <fullName evidence="2">Solute-binding protein family 5 domain-containing protein</fullName>
    </recommendedName>
</protein>
<dbReference type="GO" id="GO:0043190">
    <property type="term" value="C:ATP-binding cassette (ABC) transporter complex"/>
    <property type="evidence" value="ECO:0007669"/>
    <property type="project" value="InterPro"/>
</dbReference>
<organism evidence="3 4">
    <name type="scientific">Nakamurella leprariae</name>
    <dbReference type="NCBI Taxonomy" id="2803911"/>
    <lineage>
        <taxon>Bacteria</taxon>
        <taxon>Bacillati</taxon>
        <taxon>Actinomycetota</taxon>
        <taxon>Actinomycetes</taxon>
        <taxon>Nakamurellales</taxon>
        <taxon>Nakamurellaceae</taxon>
        <taxon>Nakamurella</taxon>
    </lineage>
</organism>
<name>A0A938YDB1_9ACTN</name>
<evidence type="ECO:0000259" key="2">
    <source>
        <dbReference type="Pfam" id="PF00496"/>
    </source>
</evidence>
<dbReference type="PANTHER" id="PTHR30290:SF38">
    <property type="entry name" value="D,D-DIPEPTIDE-BINDING PERIPLASMIC PROTEIN DDPA-RELATED"/>
    <property type="match status" value="1"/>
</dbReference>
<dbReference type="GO" id="GO:0042597">
    <property type="term" value="C:periplasmic space"/>
    <property type="evidence" value="ECO:0007669"/>
    <property type="project" value="UniProtKB-ARBA"/>
</dbReference>
<dbReference type="PIRSF" id="PIRSF002741">
    <property type="entry name" value="MppA"/>
    <property type="match status" value="1"/>
</dbReference>
<dbReference type="InterPro" id="IPR000914">
    <property type="entry name" value="SBP_5_dom"/>
</dbReference>
<evidence type="ECO:0000313" key="3">
    <source>
        <dbReference type="EMBL" id="MBM9467481.1"/>
    </source>
</evidence>
<proteinExistence type="predicted"/>
<sequence length="472" mass="50697">MAASALWAQGLTYLDADFVPQPRLAESWESSSDGLTHTYHLRPDVVWHDGEPFTAEDVVWTLTDGVANLANAKLALANATSITALDDHTVEIVLSEPSSVLPTVLSEAVVRILPAHVYRGTDITTSEANLAPIGTGPFKFDSWAKGESISYVRNEDYWDGAPALDGVTIALFSDTTAVVNALRTGEIDYTPWFPDTAMTLVAGDDEVVVGPSAGVFPTQAMLAFNTVDGPTADPGVRRALVQAIDRDQILQSAWSGAGQIGEGPIAPSFVGRYDPDITYTSSYPYDVEAAKAALDAAGYAQSGNSPRFSIVYKTFAGNEQSLSVGELLRSQLAEVGVEVSIEAVDNASIPTVVFTDFDFDLFHTTYFDADPAFILNRQYSCGSVGVQYGNMSQYCSPELDAALADLLAATTTEEYDSAITDATSVIMEDVPYLVMVNPQLQRAWRSNLHGVEELSSTSANWPNFGTVSFTES</sequence>
<accession>A0A938YDB1</accession>
<dbReference type="RefSeq" id="WP_205260411.1">
    <property type="nucleotide sequence ID" value="NZ_JAERWK010000010.1"/>
</dbReference>
<reference evidence="3" key="1">
    <citation type="submission" date="2021-01" db="EMBL/GenBank/DDBJ databases">
        <title>YIM 132084 draft genome.</title>
        <authorList>
            <person name="An D."/>
        </authorList>
    </citation>
    <scope>NUCLEOTIDE SEQUENCE</scope>
    <source>
        <strain evidence="3">YIM 132084</strain>
    </source>
</reference>
<dbReference type="EMBL" id="JAERWK010000010">
    <property type="protein sequence ID" value="MBM9467481.1"/>
    <property type="molecule type" value="Genomic_DNA"/>
</dbReference>
<dbReference type="Gene3D" id="3.40.190.10">
    <property type="entry name" value="Periplasmic binding protein-like II"/>
    <property type="match status" value="1"/>
</dbReference>
<dbReference type="Proteomes" id="UP000663792">
    <property type="component" value="Unassembled WGS sequence"/>
</dbReference>
<evidence type="ECO:0000313" key="4">
    <source>
        <dbReference type="Proteomes" id="UP000663792"/>
    </source>
</evidence>
<dbReference type="InterPro" id="IPR039424">
    <property type="entry name" value="SBP_5"/>
</dbReference>
<dbReference type="PANTHER" id="PTHR30290">
    <property type="entry name" value="PERIPLASMIC BINDING COMPONENT OF ABC TRANSPORTER"/>
    <property type="match status" value="1"/>
</dbReference>
<keyword evidence="1" id="KW-0732">Signal</keyword>
<comment type="caution">
    <text evidence="3">The sequence shown here is derived from an EMBL/GenBank/DDBJ whole genome shotgun (WGS) entry which is preliminary data.</text>
</comment>
<keyword evidence="4" id="KW-1185">Reference proteome</keyword>
<gene>
    <name evidence="3" type="ORF">JL106_09355</name>
</gene>